<dbReference type="AlphaFoldDB" id="A0A7G9YLM0"/>
<dbReference type="SUPFAM" id="SSF52540">
    <property type="entry name" value="P-loop containing nucleoside triphosphate hydrolases"/>
    <property type="match status" value="1"/>
</dbReference>
<evidence type="ECO:0000313" key="7">
    <source>
        <dbReference type="EMBL" id="QNO48904.1"/>
    </source>
</evidence>
<evidence type="ECO:0000256" key="3">
    <source>
        <dbReference type="ARBA" id="ARBA00048954"/>
    </source>
</evidence>
<evidence type="ECO:0000256" key="1">
    <source>
        <dbReference type="ARBA" id="ARBA00007816"/>
    </source>
</evidence>
<comment type="catalytic activity">
    <reaction evidence="2">
        <text>Couples ATP hydrolysis with the unwinding of duplex DNA by translocating in the 3'-5' direction.</text>
        <dbReference type="EC" id="5.6.2.4"/>
    </reaction>
</comment>
<dbReference type="PANTHER" id="PTHR42957">
    <property type="entry name" value="HELICASE MJ1565-RELATED"/>
    <property type="match status" value="1"/>
</dbReference>
<gene>
    <name evidence="7" type="ORF">MOGPJHGO_00007</name>
</gene>
<dbReference type="CDD" id="cd01127">
    <property type="entry name" value="TrwB_TraG_TraD_VirD4"/>
    <property type="match status" value="1"/>
</dbReference>
<accession>A0A7G9YLM0</accession>
<evidence type="ECO:0000256" key="4">
    <source>
        <dbReference type="ARBA" id="ARBA00048988"/>
    </source>
</evidence>
<evidence type="ECO:0000256" key="5">
    <source>
        <dbReference type="SAM" id="MobiDB-lite"/>
    </source>
</evidence>
<dbReference type="InterPro" id="IPR027417">
    <property type="entry name" value="P-loop_NTPase"/>
</dbReference>
<comment type="catalytic activity">
    <reaction evidence="4">
        <text>ATP + H2O = ADP + phosphate + H(+)</text>
        <dbReference type="Rhea" id="RHEA:13065"/>
        <dbReference type="ChEBI" id="CHEBI:15377"/>
        <dbReference type="ChEBI" id="CHEBI:15378"/>
        <dbReference type="ChEBI" id="CHEBI:30616"/>
        <dbReference type="ChEBI" id="CHEBI:43474"/>
        <dbReference type="ChEBI" id="CHEBI:456216"/>
        <dbReference type="EC" id="5.6.2.4"/>
    </reaction>
</comment>
<dbReference type="InterPro" id="IPR008571">
    <property type="entry name" value="HerA-like"/>
</dbReference>
<sequence>MPIDSIGTIFGETGFADFRFTVSDPSTKQGDYLKIWHEIDGWVLAQVVAITRLDGDRDDSNADRVVAKAMVIGSRQNRILRMPKTPFSPGDRIFHADPELIASTLGLTRGNVYLGLLEGQRIPVHLDANALVQKHVSILARTGSGKSYAAGVIMEELFDQEIPLVIIDPHGEYTSLKDPAAEGDFEYFEIEPAGYAERLTVYTPADRVLNPGADTVFRLDGVNLKAADLSRILNIQSSSQMGVIYEAIQKIRAEKNRYTIDDIIFEVGNSNGNAKWGVLGVLESIRETEIFSENPTPIQELVVPGRGSIIDMKGVVPDMQAMIVARLCEELFEARKINTIPPMMLVIEEAHNYCPEKGFGKTVSTDIMRTIASEGRKFGLGMMVISQRPARIDKNVLSQCNTQIVLKVTNPNDLQAIRKGLEGISVEAEAEIKRLPPGVAMIVSGDIERPIVVEIRARKSRHGGKSASVIEREPRREEQRVGREREPLFAPEKKGDVEERVSATEQKPLERKKTSGLFAKVFGSGKT</sequence>
<dbReference type="EMBL" id="MT631366">
    <property type="protein sequence ID" value="QNO48904.1"/>
    <property type="molecule type" value="Genomic_DNA"/>
</dbReference>
<dbReference type="Gene3D" id="3.40.50.300">
    <property type="entry name" value="P-loop containing nucleotide triphosphate hydrolases"/>
    <property type="match status" value="2"/>
</dbReference>
<feature type="region of interest" description="Disordered" evidence="5">
    <location>
        <begin position="463"/>
        <end position="527"/>
    </location>
</feature>
<comment type="similarity">
    <text evidence="1">Belongs to the HerA family.</text>
</comment>
<proteinExistence type="inferred from homology"/>
<feature type="compositionally biased region" description="Basic and acidic residues" evidence="5">
    <location>
        <begin position="470"/>
        <end position="513"/>
    </location>
</feature>
<dbReference type="GO" id="GO:0043139">
    <property type="term" value="F:5'-3' DNA helicase activity"/>
    <property type="evidence" value="ECO:0007669"/>
    <property type="project" value="UniProtKB-EC"/>
</dbReference>
<organism evidence="7">
    <name type="scientific">Candidatus Methanogaster sp. ANME-2c ERB4</name>
    <dbReference type="NCBI Taxonomy" id="2759911"/>
    <lineage>
        <taxon>Archaea</taxon>
        <taxon>Methanobacteriati</taxon>
        <taxon>Methanobacteriota</taxon>
        <taxon>Stenosarchaea group</taxon>
        <taxon>Methanomicrobia</taxon>
        <taxon>Methanosarcinales</taxon>
        <taxon>ANME-2 cluster</taxon>
        <taxon>Candidatus Methanogasteraceae</taxon>
        <taxon>Candidatus Methanogaster</taxon>
    </lineage>
</organism>
<reference evidence="7" key="1">
    <citation type="submission" date="2020-06" db="EMBL/GenBank/DDBJ databases">
        <title>Unique genomic features of the anaerobic methanotrophic archaea.</title>
        <authorList>
            <person name="Chadwick G.L."/>
            <person name="Skennerton C.T."/>
            <person name="Laso-Perez R."/>
            <person name="Leu A.O."/>
            <person name="Speth D.R."/>
            <person name="Yu H."/>
            <person name="Morgan-Lang C."/>
            <person name="Hatzenpichler R."/>
            <person name="Goudeau D."/>
            <person name="Malmstrom R."/>
            <person name="Brazelton W.J."/>
            <person name="Woyke T."/>
            <person name="Hallam S.J."/>
            <person name="Tyson G.W."/>
            <person name="Wegener G."/>
            <person name="Boetius A."/>
            <person name="Orphan V."/>
        </authorList>
    </citation>
    <scope>NUCLEOTIDE SEQUENCE</scope>
</reference>
<protein>
    <recommendedName>
        <fullName evidence="6">Helicase HerA central domain-containing protein</fullName>
    </recommendedName>
</protein>
<dbReference type="GO" id="GO:0043138">
    <property type="term" value="F:3'-5' DNA helicase activity"/>
    <property type="evidence" value="ECO:0007669"/>
    <property type="project" value="UniProtKB-EC"/>
</dbReference>
<feature type="domain" description="Helicase HerA central" evidence="6">
    <location>
        <begin position="113"/>
        <end position="330"/>
    </location>
</feature>
<name>A0A7G9YLM0_9EURY</name>
<comment type="catalytic activity">
    <reaction evidence="3">
        <text>ATP + H2O = ADP + phosphate + H(+)</text>
        <dbReference type="Rhea" id="RHEA:13065"/>
        <dbReference type="ChEBI" id="CHEBI:15377"/>
        <dbReference type="ChEBI" id="CHEBI:15378"/>
        <dbReference type="ChEBI" id="CHEBI:30616"/>
        <dbReference type="ChEBI" id="CHEBI:43474"/>
        <dbReference type="ChEBI" id="CHEBI:456216"/>
        <dbReference type="EC" id="5.6.2.3"/>
    </reaction>
</comment>
<evidence type="ECO:0000259" key="6">
    <source>
        <dbReference type="Pfam" id="PF01935"/>
    </source>
</evidence>
<evidence type="ECO:0000256" key="2">
    <source>
        <dbReference type="ARBA" id="ARBA00034617"/>
    </source>
</evidence>
<dbReference type="Pfam" id="PF01935">
    <property type="entry name" value="DUF87"/>
    <property type="match status" value="1"/>
</dbReference>
<dbReference type="PANTHER" id="PTHR42957:SF1">
    <property type="entry name" value="HELICASE MJ1565-RELATED"/>
    <property type="match status" value="1"/>
</dbReference>
<dbReference type="InterPro" id="IPR002789">
    <property type="entry name" value="HerA_central"/>
</dbReference>